<protein>
    <submittedName>
        <fullName evidence="2">Huntingtin-interacting protein M isoform X2</fullName>
    </submittedName>
</protein>
<dbReference type="GeneID" id="103113665"/>
<evidence type="ECO:0000313" key="1">
    <source>
        <dbReference type="Proteomes" id="UP001652624"/>
    </source>
</evidence>
<dbReference type="AlphaFoldDB" id="A0A1S2ZR48"/>
<gene>
    <name evidence="2" type="primary">LOC103113665</name>
</gene>
<accession>A0A1S2ZR48</accession>
<dbReference type="eggNOG" id="ENOG502RU2P">
    <property type="taxonomic scope" value="Eukaryota"/>
</dbReference>
<reference evidence="2" key="1">
    <citation type="submission" date="2025-08" db="UniProtKB">
        <authorList>
            <consortium name="RefSeq"/>
        </authorList>
    </citation>
    <scope>IDENTIFICATION</scope>
</reference>
<dbReference type="RefSeq" id="XP_007523288.2">
    <property type="nucleotide sequence ID" value="XM_007523226.2"/>
</dbReference>
<proteinExistence type="predicted"/>
<keyword evidence="1" id="KW-1185">Reference proteome</keyword>
<sequence length="84" mass="9219">MCTTKKMLAIQEDQRSGCLNSSSPEFLLIMLDYLTDYILELVGTEASSSNGQLAPVNETPADNRLAKDVTFSLFDEMPGSRKNG</sequence>
<name>A0A1S2ZR48_ERIEU</name>
<dbReference type="SUPFAM" id="SSF47113">
    <property type="entry name" value="Histone-fold"/>
    <property type="match status" value="1"/>
</dbReference>
<dbReference type="GO" id="GO:0046982">
    <property type="term" value="F:protein heterodimerization activity"/>
    <property type="evidence" value="ECO:0007669"/>
    <property type="project" value="InterPro"/>
</dbReference>
<dbReference type="Proteomes" id="UP001652624">
    <property type="component" value="Chromosome X"/>
</dbReference>
<dbReference type="InParanoid" id="A0A1S2ZR48"/>
<evidence type="ECO:0000313" key="2">
    <source>
        <dbReference type="RefSeq" id="XP_007523288.2"/>
    </source>
</evidence>
<dbReference type="OrthoDB" id="9664162at2759"/>
<dbReference type="InterPro" id="IPR009072">
    <property type="entry name" value="Histone-fold"/>
</dbReference>
<organism evidence="1 2">
    <name type="scientific">Erinaceus europaeus</name>
    <name type="common">Western European hedgehog</name>
    <dbReference type="NCBI Taxonomy" id="9365"/>
    <lineage>
        <taxon>Eukaryota</taxon>
        <taxon>Metazoa</taxon>
        <taxon>Chordata</taxon>
        <taxon>Craniata</taxon>
        <taxon>Vertebrata</taxon>
        <taxon>Euteleostomi</taxon>
        <taxon>Mammalia</taxon>
        <taxon>Eutheria</taxon>
        <taxon>Laurasiatheria</taxon>
        <taxon>Eulipotyphla</taxon>
        <taxon>Erinaceidae</taxon>
        <taxon>Erinaceinae</taxon>
        <taxon>Erinaceus</taxon>
    </lineage>
</organism>